<sequence>MLHWNALRAGLIIEEASHPHAHIFYQLEISPEGKTHVHILFVKGYNSRQISWAIKRMRHDIVKFLTDEFSKLAPDVPNSQIWAALNNSAAGWLSLNRVYCPKLGKTVPQPVNPFSFLQNYFFAKIDGARTGFVLLRGATENLISLGLKTIRRQDVFNLEANADETTITPLDCEPGSTLPISYVSTTTDWTTKNTNTELKPSLIETLAMEALRLCKEHFIFDQKQFKLKFPELFLRFTSKSQGLQKLEQTISLYCETIIHESNAWEIAKAIHADKEIENIKENKVIKLCHHQNYDPRYVAHTLCCWLAGKLGKKNTIYLYGPANTGKTMFAEALCKMVGLFGNVNHNNLNFPFNDCHNKAILWWEECCMLESYVEAAKCIMGGSGVRVDRKGQDSVLIQKTPIVVTSNNDITQVCSKNATTDIHAAAIRARCIMFKFSNWLSSNWGLITIKDMYEFLLWGECQGEISLNAYFLKNPKFNNTIPYNQPRINICNGCTLQIKLEQKTELCNTCGAWKTTDINEESWDGESEETLYQHLGQGT</sequence>
<name>A0A7D3QRF6_9VIRU</name>
<keyword evidence="10 12" id="KW-0190">Covalent protein-DNA linkage</keyword>
<dbReference type="GO" id="GO:0004519">
    <property type="term" value="F:endonuclease activity"/>
    <property type="evidence" value="ECO:0007669"/>
    <property type="project" value="UniProtKB-UniRule"/>
</dbReference>
<accession>A0A7D3QRF6</accession>
<keyword evidence="2 12" id="KW-1048">Host nucleus</keyword>
<evidence type="ECO:0000313" key="15">
    <source>
        <dbReference type="EMBL" id="QKE54870.1"/>
    </source>
</evidence>
<evidence type="ECO:0000256" key="9">
    <source>
        <dbReference type="ARBA" id="ARBA00022840"/>
    </source>
</evidence>
<evidence type="ECO:0000256" key="11">
    <source>
        <dbReference type="ARBA" id="ARBA00023125"/>
    </source>
</evidence>
<dbReference type="Gene3D" id="3.40.50.300">
    <property type="entry name" value="P-loop containing nucleotide triphosphate hydrolases"/>
    <property type="match status" value="1"/>
</dbReference>
<dbReference type="InterPro" id="IPR027417">
    <property type="entry name" value="P-loop_NTPase"/>
</dbReference>
<dbReference type="GO" id="GO:0019079">
    <property type="term" value="P:viral genome replication"/>
    <property type="evidence" value="ECO:0007669"/>
    <property type="project" value="InterPro"/>
</dbReference>
<evidence type="ECO:0000256" key="3">
    <source>
        <dbReference type="ARBA" id="ARBA00022705"/>
    </source>
</evidence>
<dbReference type="PROSITE" id="PS51206">
    <property type="entry name" value="SF3_HELICASE_1"/>
    <property type="match status" value="1"/>
</dbReference>
<dbReference type="InterPro" id="IPR049901">
    <property type="entry name" value="PV_NS1-NUC"/>
</dbReference>
<feature type="domain" description="SF3 helicase" evidence="13">
    <location>
        <begin position="294"/>
        <end position="490"/>
    </location>
</feature>
<evidence type="ECO:0000256" key="6">
    <source>
        <dbReference type="ARBA" id="ARBA00022741"/>
    </source>
</evidence>
<feature type="short sequence motif" description="RCR-2" evidence="12">
    <location>
        <begin position="36"/>
        <end position="38"/>
    </location>
</feature>
<dbReference type="GO" id="GO:0003677">
    <property type="term" value="F:DNA binding"/>
    <property type="evidence" value="ECO:0007669"/>
    <property type="project" value="UniProtKB-UniRule"/>
</dbReference>
<evidence type="ECO:0000256" key="5">
    <source>
        <dbReference type="ARBA" id="ARBA00022723"/>
    </source>
</evidence>
<keyword evidence="11 12" id="KW-0238">DNA-binding</keyword>
<keyword evidence="7 12" id="KW-0255">Endonuclease</keyword>
<evidence type="ECO:0000256" key="10">
    <source>
        <dbReference type="ARBA" id="ARBA00023124"/>
    </source>
</evidence>
<keyword evidence="8 12" id="KW-0378">Hydrolase</keyword>
<evidence type="ECO:0000259" key="14">
    <source>
        <dbReference type="PROSITE" id="PS52022"/>
    </source>
</evidence>
<proteinExistence type="predicted"/>
<dbReference type="InterPro" id="IPR001257">
    <property type="entry name" value="Parvovirus_NS1_helicase"/>
</dbReference>
<dbReference type="Pfam" id="PF01057">
    <property type="entry name" value="Parvo_NS1"/>
    <property type="match status" value="1"/>
</dbReference>
<feature type="active site" description="For nuclease activity" evidence="12">
    <location>
        <position position="120"/>
    </location>
</feature>
<organism evidence="15">
    <name type="scientific">Parvoviridae sp</name>
    <dbReference type="NCBI Taxonomy" id="1940570"/>
    <lineage>
        <taxon>Viruses</taxon>
        <taxon>Monodnaviria</taxon>
        <taxon>Shotokuvirae</taxon>
        <taxon>Cossaviricota</taxon>
        <taxon>Quintoviricetes</taxon>
        <taxon>Piccovirales</taxon>
        <taxon>Parvoviridae</taxon>
    </lineage>
</organism>
<dbReference type="GO" id="GO:0006260">
    <property type="term" value="P:DNA replication"/>
    <property type="evidence" value="ECO:0007669"/>
    <property type="project" value="UniProtKB-UniRule"/>
</dbReference>
<feature type="short sequence motif" description="RCR-3" evidence="12">
    <location>
        <begin position="120"/>
        <end position="124"/>
    </location>
</feature>
<keyword evidence="3 12" id="KW-0235">DNA replication</keyword>
<keyword evidence="6 12" id="KW-0547">Nucleotide-binding</keyword>
<feature type="domain" description="PV NS1-Nuc" evidence="14">
    <location>
        <begin position="1"/>
        <end position="218"/>
    </location>
</feature>
<comment type="subcellular location">
    <subcellularLocation>
        <location evidence="1 12">Host nucleus</location>
    </subcellularLocation>
</comment>
<dbReference type="GO" id="GO:0005524">
    <property type="term" value="F:ATP binding"/>
    <property type="evidence" value="ECO:0007669"/>
    <property type="project" value="UniProtKB-KW"/>
</dbReference>
<protein>
    <submittedName>
        <fullName evidence="15">Nonstructural protein</fullName>
    </submittedName>
</protein>
<evidence type="ECO:0000256" key="12">
    <source>
        <dbReference type="PROSITE-ProRule" id="PRU01366"/>
    </source>
</evidence>
<evidence type="ECO:0000256" key="8">
    <source>
        <dbReference type="ARBA" id="ARBA00022801"/>
    </source>
</evidence>
<dbReference type="SUPFAM" id="SSF52540">
    <property type="entry name" value="P-loop containing nucleoside triphosphate hydrolases"/>
    <property type="match status" value="1"/>
</dbReference>
<dbReference type="PROSITE" id="PS52022">
    <property type="entry name" value="PV_NS1_NUC"/>
    <property type="match status" value="1"/>
</dbReference>
<dbReference type="GO" id="GO:0046872">
    <property type="term" value="F:metal ion binding"/>
    <property type="evidence" value="ECO:0007669"/>
    <property type="project" value="UniProtKB-KW"/>
</dbReference>
<evidence type="ECO:0000256" key="7">
    <source>
        <dbReference type="ARBA" id="ARBA00022759"/>
    </source>
</evidence>
<evidence type="ECO:0000259" key="13">
    <source>
        <dbReference type="PROSITE" id="PS51206"/>
    </source>
</evidence>
<dbReference type="GO" id="GO:0042025">
    <property type="term" value="C:host cell nucleus"/>
    <property type="evidence" value="ECO:0007669"/>
    <property type="project" value="UniProtKB-SubCell"/>
</dbReference>
<dbReference type="GO" id="GO:0016787">
    <property type="term" value="F:hydrolase activity"/>
    <property type="evidence" value="ECO:0007669"/>
    <property type="project" value="UniProtKB-KW"/>
</dbReference>
<keyword evidence="9" id="KW-0067">ATP-binding</keyword>
<evidence type="ECO:0000256" key="4">
    <source>
        <dbReference type="ARBA" id="ARBA00022722"/>
    </source>
</evidence>
<dbReference type="InterPro" id="IPR014015">
    <property type="entry name" value="Helicase_SF3_DNA-vir"/>
</dbReference>
<evidence type="ECO:0000256" key="1">
    <source>
        <dbReference type="ARBA" id="ARBA00004147"/>
    </source>
</evidence>
<evidence type="ECO:0000256" key="2">
    <source>
        <dbReference type="ARBA" id="ARBA00022562"/>
    </source>
</evidence>
<reference evidence="15" key="1">
    <citation type="submission" date="2020-01" db="EMBL/GenBank/DDBJ databases">
        <title>Viral genomes from wild and zoo birds in China.</title>
        <authorList>
            <person name="Xiao Y."/>
            <person name="Shan T."/>
            <person name="Yang S."/>
            <person name="Zhang W."/>
        </authorList>
    </citation>
    <scope>NUCLEOTIDE SEQUENCE</scope>
    <source>
        <strain evidence="15">Cftwhg03par1</strain>
    </source>
</reference>
<keyword evidence="5" id="KW-0479">Metal-binding</keyword>
<keyword evidence="4 12" id="KW-0540">Nuclease</keyword>
<dbReference type="EMBL" id="MT138228">
    <property type="protein sequence ID" value="QKE54870.1"/>
    <property type="molecule type" value="Genomic_DNA"/>
</dbReference>